<proteinExistence type="predicted"/>
<comment type="caution">
    <text evidence="2">The sequence shown here is derived from an EMBL/GenBank/DDBJ whole genome shotgun (WGS) entry which is preliminary data.</text>
</comment>
<gene>
    <name evidence="2" type="ORF">IQ24_02633</name>
</gene>
<dbReference type="RefSeq" id="WP_199756573.1">
    <property type="nucleotide sequence ID" value="NZ_VLKU01000008.1"/>
</dbReference>
<name>A0A562NKS2_9RHOB</name>
<accession>A0A562NKS2</accession>
<evidence type="ECO:0000256" key="1">
    <source>
        <dbReference type="SAM" id="MobiDB-lite"/>
    </source>
</evidence>
<evidence type="ECO:0000313" key="2">
    <source>
        <dbReference type="EMBL" id="TWI32758.1"/>
    </source>
</evidence>
<organism evidence="2 3">
    <name type="scientific">Paracoccus sulfuroxidans</name>
    <dbReference type="NCBI Taxonomy" id="384678"/>
    <lineage>
        <taxon>Bacteria</taxon>
        <taxon>Pseudomonadati</taxon>
        <taxon>Pseudomonadota</taxon>
        <taxon>Alphaproteobacteria</taxon>
        <taxon>Rhodobacterales</taxon>
        <taxon>Paracoccaceae</taxon>
        <taxon>Paracoccus</taxon>
    </lineage>
</organism>
<dbReference type="EMBL" id="VLKU01000008">
    <property type="protein sequence ID" value="TWI32758.1"/>
    <property type="molecule type" value="Genomic_DNA"/>
</dbReference>
<dbReference type="Proteomes" id="UP000316225">
    <property type="component" value="Unassembled WGS sequence"/>
</dbReference>
<evidence type="ECO:0000313" key="3">
    <source>
        <dbReference type="Proteomes" id="UP000316225"/>
    </source>
</evidence>
<dbReference type="AlphaFoldDB" id="A0A562NKS2"/>
<feature type="region of interest" description="Disordered" evidence="1">
    <location>
        <begin position="55"/>
        <end position="116"/>
    </location>
</feature>
<keyword evidence="3" id="KW-1185">Reference proteome</keyword>
<reference evidence="2 3" key="1">
    <citation type="journal article" date="2015" name="Stand. Genomic Sci.">
        <title>Genomic Encyclopedia of Bacterial and Archaeal Type Strains, Phase III: the genomes of soil and plant-associated and newly described type strains.</title>
        <authorList>
            <person name="Whitman W.B."/>
            <person name="Woyke T."/>
            <person name="Klenk H.P."/>
            <person name="Zhou Y."/>
            <person name="Lilburn T.G."/>
            <person name="Beck B.J."/>
            <person name="De Vos P."/>
            <person name="Vandamme P."/>
            <person name="Eisen J.A."/>
            <person name="Garrity G."/>
            <person name="Hugenholtz P."/>
            <person name="Kyrpides N.C."/>
        </authorList>
    </citation>
    <scope>NUCLEOTIDE SEQUENCE [LARGE SCALE GENOMIC DNA]</scope>
    <source>
        <strain evidence="2 3">CGMCC 1.5364</strain>
    </source>
</reference>
<sequence length="116" mass="12498">MLDLGQYEERAAIAEFDGGMTRFDAETMAAKEQGMARWQAVQIAKEAAHAQRVGIAGGHGHQADALARGSHALHLPGVQPASEEKARSMPERQQNTGRDRSTLPSLRGGHGSEVQR</sequence>
<protein>
    <submittedName>
        <fullName evidence="2">Uncharacterized protein</fullName>
    </submittedName>
</protein>